<evidence type="ECO:0000259" key="11">
    <source>
        <dbReference type="SMART" id="SM01016"/>
    </source>
</evidence>
<evidence type="ECO:0000256" key="1">
    <source>
        <dbReference type="ARBA" id="ARBA00005594"/>
    </source>
</evidence>
<dbReference type="Pfam" id="PF03485">
    <property type="entry name" value="Arg_tRNA_synt_N"/>
    <property type="match status" value="1"/>
</dbReference>
<dbReference type="Proteomes" id="UP000216682">
    <property type="component" value="Unassembled WGS sequence"/>
</dbReference>
<dbReference type="SUPFAM" id="SSF52374">
    <property type="entry name" value="Nucleotidylyl transferase"/>
    <property type="match status" value="1"/>
</dbReference>
<dbReference type="InterPro" id="IPR035684">
    <property type="entry name" value="ArgRS_core"/>
</dbReference>
<dbReference type="GO" id="GO:0005737">
    <property type="term" value="C:cytoplasm"/>
    <property type="evidence" value="ECO:0007669"/>
    <property type="project" value="UniProtKB-SubCell"/>
</dbReference>
<dbReference type="RefSeq" id="WP_094905735.1">
    <property type="nucleotide sequence ID" value="NZ_BMCA01000001.1"/>
</dbReference>
<dbReference type="GO" id="GO:0006420">
    <property type="term" value="P:arginyl-tRNA aminoacylation"/>
    <property type="evidence" value="ECO:0007669"/>
    <property type="project" value="UniProtKB-UniRule"/>
</dbReference>
<accession>A0A265E9L7</accession>
<evidence type="ECO:0000313" key="13">
    <source>
        <dbReference type="Proteomes" id="UP000216682"/>
    </source>
</evidence>
<gene>
    <name evidence="8 12" type="primary">argS</name>
    <name evidence="12" type="ORF">CFN03_03070</name>
</gene>
<evidence type="ECO:0000259" key="10">
    <source>
        <dbReference type="SMART" id="SM00836"/>
    </source>
</evidence>
<dbReference type="NCBIfam" id="TIGR00456">
    <property type="entry name" value="argS"/>
    <property type="match status" value="1"/>
</dbReference>
<dbReference type="FunFam" id="3.40.50.620:FF:000116">
    <property type="entry name" value="Arginine--tRNA ligase"/>
    <property type="match status" value="1"/>
</dbReference>
<dbReference type="SUPFAM" id="SSF47323">
    <property type="entry name" value="Anticodon-binding domain of a subclass of class I aminoacyl-tRNA synthetases"/>
    <property type="match status" value="1"/>
</dbReference>
<dbReference type="Gene3D" id="3.40.50.620">
    <property type="entry name" value="HUPs"/>
    <property type="match status" value="1"/>
</dbReference>
<evidence type="ECO:0000256" key="9">
    <source>
        <dbReference type="RuleBase" id="RU363038"/>
    </source>
</evidence>
<evidence type="ECO:0000256" key="4">
    <source>
        <dbReference type="ARBA" id="ARBA00022840"/>
    </source>
</evidence>
<dbReference type="InterPro" id="IPR005148">
    <property type="entry name" value="Arg-tRNA-synth_N"/>
</dbReference>
<dbReference type="EMBL" id="NPEZ01000001">
    <property type="protein sequence ID" value="OZT78274.1"/>
    <property type="molecule type" value="Genomic_DNA"/>
</dbReference>
<dbReference type="InterPro" id="IPR036695">
    <property type="entry name" value="Arg-tRNA-synth_N_sf"/>
</dbReference>
<reference evidence="12 13" key="1">
    <citation type="submission" date="2017-07" db="EMBL/GenBank/DDBJ databases">
        <title>Shotgun whole genome sequences of three halophilic bacterial isolates.</title>
        <authorList>
            <person name="Pozzo T."/>
            <person name="Higdon S.M."/>
            <person name="Quillaguaman J."/>
        </authorList>
    </citation>
    <scope>NUCLEOTIDE SEQUENCE [LARGE SCALE GENOMIC DNA]</scope>
    <source>
        <strain evidence="12 13">BU-1</strain>
    </source>
</reference>
<feature type="domain" description="DALR anticodon binding" evidence="10">
    <location>
        <begin position="488"/>
        <end position="597"/>
    </location>
</feature>
<keyword evidence="2 8" id="KW-0436">Ligase</keyword>
<keyword evidence="4 8" id="KW-0067">ATP-binding</keyword>
<name>A0A265E9L7_9STAP</name>
<dbReference type="SMART" id="SM01016">
    <property type="entry name" value="Arg_tRNA_synt_N"/>
    <property type="match status" value="1"/>
</dbReference>
<dbReference type="SMART" id="SM00836">
    <property type="entry name" value="DALR_1"/>
    <property type="match status" value="1"/>
</dbReference>
<dbReference type="HAMAP" id="MF_00123">
    <property type="entry name" value="Arg_tRNA_synth"/>
    <property type="match status" value="1"/>
</dbReference>
<dbReference type="AlphaFoldDB" id="A0A265E9L7"/>
<keyword evidence="3 8" id="KW-0547">Nucleotide-binding</keyword>
<dbReference type="InterPro" id="IPR009080">
    <property type="entry name" value="tRNAsynth_Ia_anticodon-bd"/>
</dbReference>
<evidence type="ECO:0000256" key="6">
    <source>
        <dbReference type="ARBA" id="ARBA00023146"/>
    </source>
</evidence>
<evidence type="ECO:0000256" key="7">
    <source>
        <dbReference type="ARBA" id="ARBA00049339"/>
    </source>
</evidence>
<feature type="domain" description="Arginyl tRNA synthetase N-terminal" evidence="11">
    <location>
        <begin position="49"/>
        <end position="128"/>
    </location>
</feature>
<dbReference type="InterPro" id="IPR001278">
    <property type="entry name" value="Arg-tRNA-ligase"/>
</dbReference>
<protein>
    <recommendedName>
        <fullName evidence="8">Arginine--tRNA ligase</fullName>
        <ecNumber evidence="8">6.1.1.19</ecNumber>
    </recommendedName>
    <alternativeName>
        <fullName evidence="8">Arginyl-tRNA synthetase</fullName>
        <shortName evidence="8">ArgRS</shortName>
    </alternativeName>
</protein>
<dbReference type="EC" id="6.1.1.19" evidence="8"/>
<organism evidence="12 13">
    <name type="scientific">Salinicoccus roseus</name>
    <dbReference type="NCBI Taxonomy" id="45670"/>
    <lineage>
        <taxon>Bacteria</taxon>
        <taxon>Bacillati</taxon>
        <taxon>Bacillota</taxon>
        <taxon>Bacilli</taxon>
        <taxon>Bacillales</taxon>
        <taxon>Staphylococcaceae</taxon>
        <taxon>Salinicoccus</taxon>
    </lineage>
</organism>
<keyword evidence="5 8" id="KW-0648">Protein biosynthesis</keyword>
<keyword evidence="6 8" id="KW-0030">Aminoacyl-tRNA synthetase</keyword>
<sequence length="597" mass="68968">MGEVDETHYVHLVATPLSMRVYLEWYREQLTSIWRWVIFIFRGNHMLKNRIAEDLHKVLEGHLSMEEVIKILEIPSNEEYGDLSFPTFTLAPLFRKSPKLIAEDISMKFQSELVSSVEVINGYINFYIDKNMGSTFIMDTVLGEKFGDTSYLEGQSYVMDFSSPNIAKPFSMGHLRATILGDSLSRLLKKNGAAVIGINHMGDWGTQFGKLIVAYSKWGDAQKVEANPIQELFALYTRFHKEADKNPSLNQEARDAFSKLERGDREYLDLWEWFRTVSLEAFQKLYDQLDISFDYIQGESFYNDKLEAASILLEKQNLLEYDDEAYIVRLEHVPPALIKKKDGASLYITRDIAAMLYRTDIFYPDKILYVVGQEQSVHFEQLSQLGELLDLKPEIRHIPFGLILKDGKKMSTRKGEVILLEEIIEDVKKEAMFVIDEKNPELQDKEVVAEKIAVSAIKFHDLKNDRMNSYDFNIEDMLKFDGETAVYVMYTNSRIHSILRKSELDSEAAMTFDDAMWPLLKHMARYEDVLVEAADRYAPSVICRYTLQLCRLFNAYYGKERIIGSGNEHSKLILLEQISKIIKDAMSVLGMEVVDEM</sequence>
<dbReference type="PRINTS" id="PR01038">
    <property type="entry name" value="TRNASYNTHARG"/>
</dbReference>
<dbReference type="PANTHER" id="PTHR11956">
    <property type="entry name" value="ARGINYL-TRNA SYNTHETASE"/>
    <property type="match status" value="1"/>
</dbReference>
<evidence type="ECO:0000256" key="2">
    <source>
        <dbReference type="ARBA" id="ARBA00022598"/>
    </source>
</evidence>
<evidence type="ECO:0000256" key="3">
    <source>
        <dbReference type="ARBA" id="ARBA00022741"/>
    </source>
</evidence>
<proteinExistence type="inferred from homology"/>
<comment type="caution">
    <text evidence="12">The sequence shown here is derived from an EMBL/GenBank/DDBJ whole genome shotgun (WGS) entry which is preliminary data.</text>
</comment>
<evidence type="ECO:0000256" key="8">
    <source>
        <dbReference type="HAMAP-Rule" id="MF_00123"/>
    </source>
</evidence>
<comment type="subcellular location">
    <subcellularLocation>
        <location evidence="8">Cytoplasm</location>
    </subcellularLocation>
</comment>
<comment type="similarity">
    <text evidence="1 8 9">Belongs to the class-I aminoacyl-tRNA synthetase family.</text>
</comment>
<keyword evidence="8" id="KW-0963">Cytoplasm</keyword>
<feature type="short sequence motif" description="'HIGH' region" evidence="8">
    <location>
        <begin position="164"/>
        <end position="174"/>
    </location>
</feature>
<dbReference type="Pfam" id="PF00750">
    <property type="entry name" value="tRNA-synt_1d"/>
    <property type="match status" value="1"/>
</dbReference>
<dbReference type="Gene3D" id="1.10.730.10">
    <property type="entry name" value="Isoleucyl-tRNA Synthetase, Domain 1"/>
    <property type="match status" value="1"/>
</dbReference>
<dbReference type="Pfam" id="PF05746">
    <property type="entry name" value="DALR_1"/>
    <property type="match status" value="1"/>
</dbReference>
<evidence type="ECO:0000313" key="12">
    <source>
        <dbReference type="EMBL" id="OZT78274.1"/>
    </source>
</evidence>
<comment type="catalytic activity">
    <reaction evidence="7 8">
        <text>tRNA(Arg) + L-arginine + ATP = L-arginyl-tRNA(Arg) + AMP + diphosphate</text>
        <dbReference type="Rhea" id="RHEA:20301"/>
        <dbReference type="Rhea" id="RHEA-COMP:9658"/>
        <dbReference type="Rhea" id="RHEA-COMP:9673"/>
        <dbReference type="ChEBI" id="CHEBI:30616"/>
        <dbReference type="ChEBI" id="CHEBI:32682"/>
        <dbReference type="ChEBI" id="CHEBI:33019"/>
        <dbReference type="ChEBI" id="CHEBI:78442"/>
        <dbReference type="ChEBI" id="CHEBI:78513"/>
        <dbReference type="ChEBI" id="CHEBI:456215"/>
        <dbReference type="EC" id="6.1.1.19"/>
    </reaction>
</comment>
<dbReference type="InterPro" id="IPR008909">
    <property type="entry name" value="DALR_anticod-bd"/>
</dbReference>
<dbReference type="SUPFAM" id="SSF55190">
    <property type="entry name" value="Arginyl-tRNA synthetase (ArgRS), N-terminal 'additional' domain"/>
    <property type="match status" value="1"/>
</dbReference>
<dbReference type="Gene3D" id="3.30.1360.70">
    <property type="entry name" value="Arginyl tRNA synthetase N-terminal domain"/>
    <property type="match status" value="1"/>
</dbReference>
<dbReference type="GO" id="GO:0004814">
    <property type="term" value="F:arginine-tRNA ligase activity"/>
    <property type="evidence" value="ECO:0007669"/>
    <property type="project" value="UniProtKB-UniRule"/>
</dbReference>
<dbReference type="PANTHER" id="PTHR11956:SF5">
    <property type="entry name" value="ARGININE--TRNA LIGASE, CYTOPLASMIC"/>
    <property type="match status" value="1"/>
</dbReference>
<comment type="subunit">
    <text evidence="8">Monomer.</text>
</comment>
<dbReference type="GO" id="GO:0005524">
    <property type="term" value="F:ATP binding"/>
    <property type="evidence" value="ECO:0007669"/>
    <property type="project" value="UniProtKB-UniRule"/>
</dbReference>
<dbReference type="InterPro" id="IPR014729">
    <property type="entry name" value="Rossmann-like_a/b/a_fold"/>
</dbReference>
<evidence type="ECO:0000256" key="5">
    <source>
        <dbReference type="ARBA" id="ARBA00022917"/>
    </source>
</evidence>